<feature type="transmembrane region" description="Helical" evidence="7">
    <location>
        <begin position="248"/>
        <end position="272"/>
    </location>
</feature>
<dbReference type="Pfam" id="PF07690">
    <property type="entry name" value="MFS_1"/>
    <property type="match status" value="1"/>
</dbReference>
<feature type="transmembrane region" description="Helical" evidence="7">
    <location>
        <begin position="370"/>
        <end position="388"/>
    </location>
</feature>
<keyword evidence="2" id="KW-0813">Transport</keyword>
<feature type="transmembrane region" description="Helical" evidence="7">
    <location>
        <begin position="76"/>
        <end position="95"/>
    </location>
</feature>
<keyword evidence="10" id="KW-1185">Reference proteome</keyword>
<dbReference type="SUPFAM" id="SSF103473">
    <property type="entry name" value="MFS general substrate transporter"/>
    <property type="match status" value="1"/>
</dbReference>
<comment type="caution">
    <text evidence="9">The sequence shown here is derived from an EMBL/GenBank/DDBJ whole genome shotgun (WGS) entry which is preliminary data.</text>
</comment>
<feature type="transmembrane region" description="Helical" evidence="7">
    <location>
        <begin position="135"/>
        <end position="158"/>
    </location>
</feature>
<feature type="domain" description="Major facilitator superfamily (MFS) profile" evidence="8">
    <location>
        <begin position="8"/>
        <end position="392"/>
    </location>
</feature>
<gene>
    <name evidence="9" type="ORF">GCM10011492_43150</name>
</gene>
<evidence type="ECO:0000256" key="3">
    <source>
        <dbReference type="ARBA" id="ARBA00022475"/>
    </source>
</evidence>
<feature type="transmembrane region" description="Helical" evidence="7">
    <location>
        <begin position="164"/>
        <end position="183"/>
    </location>
</feature>
<dbReference type="PROSITE" id="PS50850">
    <property type="entry name" value="MFS"/>
    <property type="match status" value="1"/>
</dbReference>
<comment type="subcellular location">
    <subcellularLocation>
        <location evidence="1">Cell membrane</location>
        <topology evidence="1">Multi-pass membrane protein</topology>
    </subcellularLocation>
</comment>
<dbReference type="Proteomes" id="UP000636793">
    <property type="component" value="Unassembled WGS sequence"/>
</dbReference>
<feature type="transmembrane region" description="Helical" evidence="7">
    <location>
        <begin position="42"/>
        <end position="64"/>
    </location>
</feature>
<protein>
    <submittedName>
        <fullName evidence="9">MFS transporter</fullName>
    </submittedName>
</protein>
<evidence type="ECO:0000313" key="10">
    <source>
        <dbReference type="Proteomes" id="UP000636793"/>
    </source>
</evidence>
<keyword evidence="3" id="KW-1003">Cell membrane</keyword>
<feature type="transmembrane region" description="Helical" evidence="7">
    <location>
        <begin position="304"/>
        <end position="329"/>
    </location>
</feature>
<dbReference type="PANTHER" id="PTHR23517">
    <property type="entry name" value="RESISTANCE PROTEIN MDTM, PUTATIVE-RELATED-RELATED"/>
    <property type="match status" value="1"/>
</dbReference>
<evidence type="ECO:0000256" key="1">
    <source>
        <dbReference type="ARBA" id="ARBA00004651"/>
    </source>
</evidence>
<feature type="transmembrane region" description="Helical" evidence="7">
    <location>
        <begin position="101"/>
        <end position="123"/>
    </location>
</feature>
<keyword evidence="4 7" id="KW-0812">Transmembrane</keyword>
<dbReference type="GO" id="GO:0022857">
    <property type="term" value="F:transmembrane transporter activity"/>
    <property type="evidence" value="ECO:0007669"/>
    <property type="project" value="InterPro"/>
</dbReference>
<dbReference type="InterPro" id="IPR020846">
    <property type="entry name" value="MFS_dom"/>
</dbReference>
<proteinExistence type="predicted"/>
<evidence type="ECO:0000256" key="7">
    <source>
        <dbReference type="SAM" id="Phobius"/>
    </source>
</evidence>
<feature type="transmembrane region" description="Helical" evidence="7">
    <location>
        <begin position="204"/>
        <end position="228"/>
    </location>
</feature>
<evidence type="ECO:0000256" key="2">
    <source>
        <dbReference type="ARBA" id="ARBA00022448"/>
    </source>
</evidence>
<evidence type="ECO:0000313" key="9">
    <source>
        <dbReference type="EMBL" id="GGB47361.1"/>
    </source>
</evidence>
<dbReference type="Gene3D" id="1.20.1250.20">
    <property type="entry name" value="MFS general substrate transporter like domains"/>
    <property type="match status" value="1"/>
</dbReference>
<organism evidence="9 10">
    <name type="scientific">Flexivirga endophytica</name>
    <dbReference type="NCBI Taxonomy" id="1849103"/>
    <lineage>
        <taxon>Bacteria</taxon>
        <taxon>Bacillati</taxon>
        <taxon>Actinomycetota</taxon>
        <taxon>Actinomycetes</taxon>
        <taxon>Micrococcales</taxon>
        <taxon>Dermacoccaceae</taxon>
        <taxon>Flexivirga</taxon>
    </lineage>
</organism>
<evidence type="ECO:0000256" key="4">
    <source>
        <dbReference type="ARBA" id="ARBA00022692"/>
    </source>
</evidence>
<dbReference type="InterPro" id="IPR036259">
    <property type="entry name" value="MFS_trans_sf"/>
</dbReference>
<name>A0A916TJC7_9MICO</name>
<evidence type="ECO:0000256" key="6">
    <source>
        <dbReference type="ARBA" id="ARBA00023136"/>
    </source>
</evidence>
<evidence type="ECO:0000256" key="5">
    <source>
        <dbReference type="ARBA" id="ARBA00022989"/>
    </source>
</evidence>
<keyword evidence="5 7" id="KW-1133">Transmembrane helix</keyword>
<reference evidence="9" key="2">
    <citation type="submission" date="2020-09" db="EMBL/GenBank/DDBJ databases">
        <authorList>
            <person name="Sun Q."/>
            <person name="Zhou Y."/>
        </authorList>
    </citation>
    <scope>NUCLEOTIDE SEQUENCE</scope>
    <source>
        <strain evidence="9">CGMCC 1.15085</strain>
    </source>
</reference>
<keyword evidence="6 7" id="KW-0472">Membrane</keyword>
<feature type="transmembrane region" description="Helical" evidence="7">
    <location>
        <begin position="279"/>
        <end position="298"/>
    </location>
</feature>
<dbReference type="RefSeq" id="WP_188839142.1">
    <property type="nucleotide sequence ID" value="NZ_BMHI01000008.1"/>
</dbReference>
<feature type="transmembrane region" description="Helical" evidence="7">
    <location>
        <begin position="341"/>
        <end position="364"/>
    </location>
</feature>
<dbReference type="PANTHER" id="PTHR23517:SF13">
    <property type="entry name" value="MAJOR FACILITATOR SUPERFAMILY MFS_1"/>
    <property type="match status" value="1"/>
</dbReference>
<dbReference type="AlphaFoldDB" id="A0A916TJC7"/>
<reference evidence="9" key="1">
    <citation type="journal article" date="2014" name="Int. J. Syst. Evol. Microbiol.">
        <title>Complete genome sequence of Corynebacterium casei LMG S-19264T (=DSM 44701T), isolated from a smear-ripened cheese.</title>
        <authorList>
            <consortium name="US DOE Joint Genome Institute (JGI-PGF)"/>
            <person name="Walter F."/>
            <person name="Albersmeier A."/>
            <person name="Kalinowski J."/>
            <person name="Ruckert C."/>
        </authorList>
    </citation>
    <scope>NUCLEOTIDE SEQUENCE</scope>
    <source>
        <strain evidence="9">CGMCC 1.15085</strain>
    </source>
</reference>
<dbReference type="GO" id="GO:0005886">
    <property type="term" value="C:plasma membrane"/>
    <property type="evidence" value="ECO:0007669"/>
    <property type="project" value="UniProtKB-SubCell"/>
</dbReference>
<accession>A0A916TJC7</accession>
<dbReference type="InterPro" id="IPR011701">
    <property type="entry name" value="MFS"/>
</dbReference>
<dbReference type="EMBL" id="BMHI01000008">
    <property type="protein sequence ID" value="GGB47361.1"/>
    <property type="molecule type" value="Genomic_DNA"/>
</dbReference>
<sequence>MSFRLSRPVGFATAGIALVGLMTGAAAPSPLYPVYQQLWGFSSFTLTVIFAVYVVALLATLLTVGSLADHIGRRPMLVGGLVLLAVAMVVFANASGVGELLLARIVQGVATGIITGAVSALIIDLQPNPHVGSVVTGGAPGIGLALGAALAGGLVQHAPAPRELVFWIMFGSYLLLAVVGLFTPEEPRQGTDLRAIRRAARPSIGVAAEARSAFLAWAPAVAATWALGGLYLSLGSSAVSRLFGVDDHFLVGLVLATFFTPAGLVLLVIRAVPQSARRALGLASLGGGVAISVLGVLLSSTAVYIVGSAVAGIGFGATFQTAVAAIAAVTPANKRGQTFAAIYVLGYTAFSVPAVVAGLAVQHWGLRPTLIGYGVLEVALVVAAAVLATRAARAARRSAAPCPQQLAAVGARPDA</sequence>
<evidence type="ECO:0000259" key="8">
    <source>
        <dbReference type="PROSITE" id="PS50850"/>
    </source>
</evidence>
<dbReference type="InterPro" id="IPR050171">
    <property type="entry name" value="MFS_Transporters"/>
</dbReference>